<reference evidence="2 3" key="1">
    <citation type="submission" date="2016-02" db="EMBL/GenBank/DDBJ databases">
        <authorList>
            <person name="Wen L."/>
            <person name="He K."/>
            <person name="Yang H."/>
        </authorList>
    </citation>
    <scope>NUCLEOTIDE SEQUENCE [LARGE SCALE GENOMIC DNA]</scope>
    <source>
        <strain evidence="2 3">TSA40</strain>
    </source>
</reference>
<keyword evidence="3" id="KW-1185">Reference proteome</keyword>
<feature type="signal peptide" evidence="1">
    <location>
        <begin position="1"/>
        <end position="27"/>
    </location>
</feature>
<comment type="caution">
    <text evidence="2">The sequence shown here is derived from an EMBL/GenBank/DDBJ whole genome shotgun (WGS) entry which is preliminary data.</text>
</comment>
<dbReference type="AlphaFoldDB" id="A0A254TKF0"/>
<evidence type="ECO:0000256" key="1">
    <source>
        <dbReference type="SAM" id="SignalP"/>
    </source>
</evidence>
<accession>A0A254TKF0</accession>
<dbReference type="SUPFAM" id="SSF56935">
    <property type="entry name" value="Porins"/>
    <property type="match status" value="1"/>
</dbReference>
<evidence type="ECO:0000313" key="2">
    <source>
        <dbReference type="EMBL" id="OWW22687.1"/>
    </source>
</evidence>
<dbReference type="NCBIfam" id="TIGR03509">
    <property type="entry name" value="OMP_MtrB_PioB"/>
    <property type="match status" value="1"/>
</dbReference>
<dbReference type="RefSeq" id="WP_088709500.1">
    <property type="nucleotide sequence ID" value="NZ_LSTO01000001.1"/>
</dbReference>
<dbReference type="InterPro" id="IPR020016">
    <property type="entry name" value="Decahaem-assoc_OM_MtrB/PioB"/>
</dbReference>
<proteinExistence type="predicted"/>
<gene>
    <name evidence="2" type="ORF">AYR66_27490</name>
</gene>
<organism evidence="2 3">
    <name type="scientific">Noviherbaspirillum denitrificans</name>
    <dbReference type="NCBI Taxonomy" id="1968433"/>
    <lineage>
        <taxon>Bacteria</taxon>
        <taxon>Pseudomonadati</taxon>
        <taxon>Pseudomonadota</taxon>
        <taxon>Betaproteobacteria</taxon>
        <taxon>Burkholderiales</taxon>
        <taxon>Oxalobacteraceae</taxon>
        <taxon>Noviherbaspirillum</taxon>
    </lineage>
</organism>
<dbReference type="EMBL" id="LSTO01000001">
    <property type="protein sequence ID" value="OWW22687.1"/>
    <property type="molecule type" value="Genomic_DNA"/>
</dbReference>
<dbReference type="Proteomes" id="UP000197535">
    <property type="component" value="Unassembled WGS sequence"/>
</dbReference>
<sequence>MSTKFEPRLVRTILAVSIAAIGTAAWAQDDEIRELITPTSTVEVGVGYVSDNSFKFGDYTGLNRNGAHLIGNIELNRRFNDGPGYFILKGRDLGLDSRSLNIETGEQGNYGFRLSYDEIPKLFSDTYQTPFVNPGSTDLRLPAGFVRGATTTAMPTLSASMRPFSVDSKREAIGLGFGKQLPAGWDVDLRVKREHKDGNRFTAAVIGNSGGNPRAAIVPEPVDYTTDEIEALARYTDKKLQLQFGYYGSFFRNQNNALTWQNPFASSVWVATTTPGVSAYNQGSLGLPPDNQFHQINASAGYTLTKDTRVSGSLSFGRMLQNDGFLPYTVNAGLASTITAPLPRASLDGRIDTTHLDMKIASALTPQLSFHGLYRYDDRDNKTPQAAYMYIGGDSQGQPAAGLGKLRTNLPGSSTKQQIDAEFDYRYTTSTTFKLGYDYDWAKKTFEAIKDEREHTIKADVHQHFNDMVSGGLGYAYSDRKTSAYDASAPFTATFSPAYVATQATATLPLNGLWDNVPAQKKFFMAPRKRDKVKAFLNVTPTESVDLHMDVDYKDDDYHASQYGLQRATGWAVNLDASYRATDALSGHVFTSVDRYSTGQRSIALGGNRAVVTDPRFDWTAGIVDRTISFGAGLRYAPARKYELGGDLVRANSTGSVTVWTGPSIAAASQATPLPDLKTRLSRVDLFGTYKLQKDVSVKVKYIFERYNASDWAIDQVAPATLANVIGTNETTPNYNVHFVGVSLSYQF</sequence>
<evidence type="ECO:0008006" key="4">
    <source>
        <dbReference type="Google" id="ProtNLM"/>
    </source>
</evidence>
<evidence type="ECO:0000313" key="3">
    <source>
        <dbReference type="Proteomes" id="UP000197535"/>
    </source>
</evidence>
<name>A0A254TKF0_9BURK</name>
<protein>
    <recommendedName>
        <fullName evidence="4">MtrB/PioB family decaheme-associated outer membrane protein</fullName>
    </recommendedName>
</protein>
<keyword evidence="1" id="KW-0732">Signal</keyword>
<dbReference type="Pfam" id="PF11854">
    <property type="entry name" value="MtrB_PioB"/>
    <property type="match status" value="1"/>
</dbReference>
<feature type="chain" id="PRO_5013078205" description="MtrB/PioB family decaheme-associated outer membrane protein" evidence="1">
    <location>
        <begin position="28"/>
        <end position="748"/>
    </location>
</feature>
<dbReference type="OrthoDB" id="9146719at2"/>